<dbReference type="EMBL" id="AEAH01003036">
    <property type="protein sequence ID" value="EGH34916.1"/>
    <property type="molecule type" value="Genomic_DNA"/>
</dbReference>
<evidence type="ECO:0000313" key="3">
    <source>
        <dbReference type="Proteomes" id="UP000004471"/>
    </source>
</evidence>
<comment type="caution">
    <text evidence="2">The sequence shown here is derived from an EMBL/GenBank/DDBJ whole genome shotgun (WGS) entry which is preliminary data.</text>
</comment>
<gene>
    <name evidence="2" type="ORF">PSYJA_40440</name>
</gene>
<reference evidence="2 3" key="1">
    <citation type="journal article" date="2011" name="PLoS Pathog.">
        <title>Dynamic evolution of pathogenicity revealed by sequencing and comparative genomics of 19 Pseudomonas syringae isolates.</title>
        <authorList>
            <person name="Baltrus D.A."/>
            <person name="Nishimura M.T."/>
            <person name="Romanchuk A."/>
            <person name="Chang J.H."/>
            <person name="Mukhtar M.S."/>
            <person name="Cherkis K."/>
            <person name="Roach J."/>
            <person name="Grant S.R."/>
            <person name="Jones C.D."/>
            <person name="Dangl J.L."/>
        </authorList>
    </citation>
    <scope>NUCLEOTIDE SEQUENCE [LARGE SCALE GENOMIC DNA]</scope>
    <source>
        <strain evidence="3">M301072PT</strain>
    </source>
</reference>
<accession>F3FXH4</accession>
<sequence length="67" mass="7357">ENVLLAMPGIREAIVIARNDNQGDSDSQRLVAYVCGEAVAAEHLRAELLKHLPEYMVPSAFVHLDSL</sequence>
<feature type="non-terminal residue" evidence="2">
    <location>
        <position position="1"/>
    </location>
</feature>
<evidence type="ECO:0000259" key="1">
    <source>
        <dbReference type="Pfam" id="PF13193"/>
    </source>
</evidence>
<dbReference type="AlphaFoldDB" id="F3FXH4"/>
<dbReference type="Proteomes" id="UP000004471">
    <property type="component" value="Unassembled WGS sequence"/>
</dbReference>
<dbReference type="SUPFAM" id="SSF56801">
    <property type="entry name" value="Acetyl-CoA synthetase-like"/>
    <property type="match status" value="1"/>
</dbReference>
<protein>
    <submittedName>
        <fullName evidence="2">Amino acid adenylation</fullName>
    </submittedName>
</protein>
<feature type="domain" description="AMP-binding enzyme C-terminal" evidence="1">
    <location>
        <begin position="1"/>
        <end position="66"/>
    </location>
</feature>
<dbReference type="InterPro" id="IPR045851">
    <property type="entry name" value="AMP-bd_C_sf"/>
</dbReference>
<dbReference type="Gene3D" id="3.30.300.30">
    <property type="match status" value="1"/>
</dbReference>
<dbReference type="HOGENOM" id="CLU_2818726_0_0_6"/>
<dbReference type="Pfam" id="PF13193">
    <property type="entry name" value="AMP-binding_C"/>
    <property type="match status" value="1"/>
</dbReference>
<organism evidence="2 3">
    <name type="scientific">Pseudomonas syringae pv. japonica str. M301072</name>
    <dbReference type="NCBI Taxonomy" id="629262"/>
    <lineage>
        <taxon>Bacteria</taxon>
        <taxon>Pseudomonadati</taxon>
        <taxon>Pseudomonadota</taxon>
        <taxon>Gammaproteobacteria</taxon>
        <taxon>Pseudomonadales</taxon>
        <taxon>Pseudomonadaceae</taxon>
        <taxon>Pseudomonas</taxon>
        <taxon>Pseudomonas syringae</taxon>
    </lineage>
</organism>
<feature type="non-terminal residue" evidence="2">
    <location>
        <position position="67"/>
    </location>
</feature>
<dbReference type="InterPro" id="IPR025110">
    <property type="entry name" value="AMP-bd_C"/>
</dbReference>
<name>F3FXH4_PSESX</name>
<proteinExistence type="predicted"/>
<evidence type="ECO:0000313" key="2">
    <source>
        <dbReference type="EMBL" id="EGH34916.1"/>
    </source>
</evidence>